<keyword evidence="8" id="KW-1185">Reference proteome</keyword>
<keyword evidence="1" id="KW-0597">Phosphoprotein</keyword>
<evidence type="ECO:0000313" key="7">
    <source>
        <dbReference type="EMBL" id="BBU68322.1"/>
    </source>
</evidence>
<keyword evidence="4" id="KW-0547">Nucleotide-binding</keyword>
<protein>
    <submittedName>
        <fullName evidence="7">DUF86 domain-containing protein</fullName>
    </submittedName>
</protein>
<keyword evidence="2" id="KW-1277">Toxin-antitoxin system</keyword>
<evidence type="ECO:0000256" key="3">
    <source>
        <dbReference type="ARBA" id="ARBA00022722"/>
    </source>
</evidence>
<dbReference type="InterPro" id="IPR008201">
    <property type="entry name" value="HepT-like"/>
</dbReference>
<dbReference type="Pfam" id="PF01934">
    <property type="entry name" value="HepT-like"/>
    <property type="match status" value="1"/>
</dbReference>
<keyword evidence="3" id="KW-0540">Nuclease</keyword>
<dbReference type="RefSeq" id="WP_162048755.1">
    <property type="nucleotide sequence ID" value="NZ_AP019011.1"/>
</dbReference>
<dbReference type="SUPFAM" id="SSF81593">
    <property type="entry name" value="Nucleotidyltransferase substrate binding subunit/domain"/>
    <property type="match status" value="1"/>
</dbReference>
<evidence type="ECO:0000256" key="1">
    <source>
        <dbReference type="ARBA" id="ARBA00022553"/>
    </source>
</evidence>
<proteinExistence type="inferred from homology"/>
<dbReference type="AlphaFoldDB" id="A0A679IFN9"/>
<dbReference type="EMBL" id="AP022345">
    <property type="protein sequence ID" value="BBU68322.1"/>
    <property type="molecule type" value="Genomic_DNA"/>
</dbReference>
<dbReference type="Proteomes" id="UP000463961">
    <property type="component" value="Chromosome"/>
</dbReference>
<gene>
    <name evidence="7" type="ORF">ICHIAU1_06050</name>
</gene>
<dbReference type="InterPro" id="IPR037038">
    <property type="entry name" value="HepT-like_sf"/>
</dbReference>
<dbReference type="OrthoDB" id="4829434at2"/>
<dbReference type="PANTHER" id="PTHR34139">
    <property type="entry name" value="UPF0331 PROTEIN MJ0127"/>
    <property type="match status" value="1"/>
</dbReference>
<dbReference type="GO" id="GO:0000166">
    <property type="term" value="F:nucleotide binding"/>
    <property type="evidence" value="ECO:0007669"/>
    <property type="project" value="UniProtKB-KW"/>
</dbReference>
<accession>A0A679IFN9</accession>
<sequence>MKKSLRCSDYLGHIVQAMERIQRYTANVTEQIFLSDELVQDAVVRNIEIIGEAAKNIQRIDPGFASKHEEIPWQVMYAMRNRLSHGYDTIDYEVVWNLIQEDLPNLYQLTKGVLK</sequence>
<dbReference type="GO" id="GO:0016787">
    <property type="term" value="F:hydrolase activity"/>
    <property type="evidence" value="ECO:0007669"/>
    <property type="project" value="UniProtKB-KW"/>
</dbReference>
<dbReference type="PANTHER" id="PTHR34139:SF1">
    <property type="entry name" value="RNASE MJ1380-RELATED"/>
    <property type="match status" value="1"/>
</dbReference>
<dbReference type="GO" id="GO:0110001">
    <property type="term" value="C:toxin-antitoxin complex"/>
    <property type="evidence" value="ECO:0007669"/>
    <property type="project" value="InterPro"/>
</dbReference>
<keyword evidence="5" id="KW-0378">Hydrolase</keyword>
<dbReference type="InterPro" id="IPR051813">
    <property type="entry name" value="HepT_RNase_toxin"/>
</dbReference>
<reference evidence="8" key="1">
    <citation type="submission" date="2020-01" db="EMBL/GenBank/DDBJ databases">
        <title>Phosphoaccumulans saitamaens gen. nov., sp. nov., a polyphosphate accumulating bacterium isolated from surface river water.</title>
        <authorList>
            <person name="Watanabe K."/>
            <person name="Suda W."/>
        </authorList>
    </citation>
    <scope>NUCLEOTIDE SEQUENCE [LARGE SCALE GENOMIC DNA]</scope>
    <source>
        <strain evidence="8">ICHIAU1</strain>
    </source>
</reference>
<evidence type="ECO:0000256" key="4">
    <source>
        <dbReference type="ARBA" id="ARBA00022741"/>
    </source>
</evidence>
<evidence type="ECO:0000313" key="8">
    <source>
        <dbReference type="Proteomes" id="UP000463961"/>
    </source>
</evidence>
<dbReference type="Gene3D" id="1.20.120.580">
    <property type="entry name" value="bsu32300-like"/>
    <property type="match status" value="1"/>
</dbReference>
<dbReference type="GO" id="GO:0004540">
    <property type="term" value="F:RNA nuclease activity"/>
    <property type="evidence" value="ECO:0007669"/>
    <property type="project" value="InterPro"/>
</dbReference>
<comment type="similarity">
    <text evidence="6">Belongs to the HepT RNase toxin family.</text>
</comment>
<evidence type="ECO:0000256" key="2">
    <source>
        <dbReference type="ARBA" id="ARBA00022649"/>
    </source>
</evidence>
<name>A0A679IFN9_9RHOO</name>
<organism evidence="7 8">
    <name type="scientific">Fluviibacter phosphoraccumulans</name>
    <dbReference type="NCBI Taxonomy" id="1751046"/>
    <lineage>
        <taxon>Bacteria</taxon>
        <taxon>Pseudomonadati</taxon>
        <taxon>Pseudomonadota</taxon>
        <taxon>Betaproteobacteria</taxon>
        <taxon>Rhodocyclales</taxon>
        <taxon>Fluviibacteraceae</taxon>
        <taxon>Fluviibacter</taxon>
    </lineage>
</organism>
<evidence type="ECO:0000256" key="6">
    <source>
        <dbReference type="ARBA" id="ARBA00024207"/>
    </source>
</evidence>
<evidence type="ECO:0000256" key="5">
    <source>
        <dbReference type="ARBA" id="ARBA00022801"/>
    </source>
</evidence>